<keyword evidence="1" id="KW-1133">Transmembrane helix</keyword>
<organism evidence="2">
    <name type="scientific">Hexamita inflata</name>
    <dbReference type="NCBI Taxonomy" id="28002"/>
    <lineage>
        <taxon>Eukaryota</taxon>
        <taxon>Metamonada</taxon>
        <taxon>Diplomonadida</taxon>
        <taxon>Hexamitidae</taxon>
        <taxon>Hexamitinae</taxon>
        <taxon>Hexamita</taxon>
    </lineage>
</organism>
<evidence type="ECO:0000313" key="3">
    <source>
        <dbReference type="EMBL" id="CAL5981877.1"/>
    </source>
</evidence>
<accession>A0AA86UI36</accession>
<dbReference type="Proteomes" id="UP001642409">
    <property type="component" value="Unassembled WGS sequence"/>
</dbReference>
<sequence>MGGGPISQASSISVLPFLTFSESSLVHLVTSSTLLLYSLIAACGFFFGIRISSLANGFDCSDFVQKKGISRDQLITSMNNQGLTDDQILITLAKSKLDILTFAEKKGLSNEQVLLVLVKNNIETSDFAQKKGISNDHRLAITNILSHKIFQLFLN</sequence>
<evidence type="ECO:0000313" key="2">
    <source>
        <dbReference type="EMBL" id="CAI9952047.1"/>
    </source>
</evidence>
<gene>
    <name evidence="2" type="ORF">HINF_LOCUS39692</name>
    <name evidence="3" type="ORF">HINF_LOCUS6863</name>
</gene>
<keyword evidence="1" id="KW-0812">Transmembrane</keyword>
<evidence type="ECO:0000313" key="4">
    <source>
        <dbReference type="Proteomes" id="UP001642409"/>
    </source>
</evidence>
<comment type="caution">
    <text evidence="2">The sequence shown here is derived from an EMBL/GenBank/DDBJ whole genome shotgun (WGS) entry which is preliminary data.</text>
</comment>
<proteinExistence type="predicted"/>
<dbReference type="EMBL" id="CATOUU010000831">
    <property type="protein sequence ID" value="CAI9952047.1"/>
    <property type="molecule type" value="Genomic_DNA"/>
</dbReference>
<protein>
    <submittedName>
        <fullName evidence="3">Hypothetical_protein</fullName>
    </submittedName>
</protein>
<dbReference type="EMBL" id="CAXDID020000014">
    <property type="protein sequence ID" value="CAL5981877.1"/>
    <property type="molecule type" value="Genomic_DNA"/>
</dbReference>
<reference evidence="2" key="1">
    <citation type="submission" date="2023-06" db="EMBL/GenBank/DDBJ databases">
        <authorList>
            <person name="Kurt Z."/>
        </authorList>
    </citation>
    <scope>NUCLEOTIDE SEQUENCE</scope>
</reference>
<feature type="transmembrane region" description="Helical" evidence="1">
    <location>
        <begin position="25"/>
        <end position="49"/>
    </location>
</feature>
<dbReference type="AlphaFoldDB" id="A0AA86UI36"/>
<evidence type="ECO:0000256" key="1">
    <source>
        <dbReference type="SAM" id="Phobius"/>
    </source>
</evidence>
<keyword evidence="1" id="KW-0472">Membrane</keyword>
<reference evidence="3 4" key="2">
    <citation type="submission" date="2024-07" db="EMBL/GenBank/DDBJ databases">
        <authorList>
            <person name="Akdeniz Z."/>
        </authorList>
    </citation>
    <scope>NUCLEOTIDE SEQUENCE [LARGE SCALE GENOMIC DNA]</scope>
</reference>
<name>A0AA86UI36_9EUKA</name>
<keyword evidence="4" id="KW-1185">Reference proteome</keyword>